<evidence type="ECO:0000259" key="8">
    <source>
        <dbReference type="Pfam" id="PF01757"/>
    </source>
</evidence>
<dbReference type="Pfam" id="PF01757">
    <property type="entry name" value="Acyl_transf_3"/>
    <property type="match status" value="1"/>
</dbReference>
<keyword evidence="10" id="KW-1185">Reference proteome</keyword>
<feature type="transmembrane region" description="Helical" evidence="7">
    <location>
        <begin position="89"/>
        <end position="108"/>
    </location>
</feature>
<feature type="transmembrane region" description="Helical" evidence="7">
    <location>
        <begin position="12"/>
        <end position="32"/>
    </location>
</feature>
<dbReference type="InterPro" id="IPR002656">
    <property type="entry name" value="Acyl_transf_3_dom"/>
</dbReference>
<dbReference type="RefSeq" id="WP_101691486.1">
    <property type="nucleotide sequence ID" value="NZ_JACOPR010000006.1"/>
</dbReference>
<name>A0ABR7HUZ8_9FIRM</name>
<reference evidence="9 10" key="1">
    <citation type="submission" date="2020-08" db="EMBL/GenBank/DDBJ databases">
        <title>Genome public.</title>
        <authorList>
            <person name="Liu C."/>
            <person name="Sun Q."/>
        </authorList>
    </citation>
    <scope>NUCLEOTIDE SEQUENCE [LARGE SCALE GENOMIC DNA]</scope>
    <source>
        <strain evidence="9 10">New-38</strain>
    </source>
</reference>
<accession>A0ABR7HUZ8</accession>
<evidence type="ECO:0000313" key="10">
    <source>
        <dbReference type="Proteomes" id="UP000660021"/>
    </source>
</evidence>
<feature type="transmembrane region" description="Helical" evidence="7">
    <location>
        <begin position="193"/>
        <end position="211"/>
    </location>
</feature>
<evidence type="ECO:0000313" key="9">
    <source>
        <dbReference type="EMBL" id="MBC5731319.1"/>
    </source>
</evidence>
<keyword evidence="6 7" id="KW-0472">Membrane</keyword>
<sequence length="354" mass="39753">MARGEGGRLVYADLLRVAATLAVVILHLSGGWISEVPVASGAWRVFNVYDGLTRWCVPVFVMLSGMFLLDPKKSLSYRSLFFRQILRIVVALVVWSVVYGLFALFLNGTPLTLSALMQILRELVWGKLHYHLWFLPMIVGLYLVTPFLRAFVRGASRSDFHFFFLLVFVFAMLLPTLLRIRPSATLSTWMDKLQLELVLGYTGYYVLGYYLKTYTLGRITELLLYLLGLLGGAVTVWGTEWLSLRSGSSDFTLYSYFSPTVCAMAVAVFVLFRYLLGMSDERSRRQQMAGLSAITFGIYLCHDLFIMLLRHLGISTLSFAPVAAVPALSLLVFLCAAVLAWLLSKIPAVGRFIT</sequence>
<feature type="domain" description="Acyltransferase 3" evidence="8">
    <location>
        <begin position="10"/>
        <end position="341"/>
    </location>
</feature>
<evidence type="ECO:0000256" key="1">
    <source>
        <dbReference type="ARBA" id="ARBA00004651"/>
    </source>
</evidence>
<evidence type="ECO:0000256" key="7">
    <source>
        <dbReference type="SAM" id="Phobius"/>
    </source>
</evidence>
<keyword evidence="4 7" id="KW-0812">Transmembrane</keyword>
<feature type="transmembrane region" description="Helical" evidence="7">
    <location>
        <begin position="288"/>
        <end position="309"/>
    </location>
</feature>
<dbReference type="PANTHER" id="PTHR40074">
    <property type="entry name" value="O-ACETYLTRANSFERASE WECH"/>
    <property type="match status" value="1"/>
</dbReference>
<comment type="caution">
    <text evidence="9">The sequence shown here is derived from an EMBL/GenBank/DDBJ whole genome shotgun (WGS) entry which is preliminary data.</text>
</comment>
<evidence type="ECO:0000256" key="6">
    <source>
        <dbReference type="ARBA" id="ARBA00023136"/>
    </source>
</evidence>
<keyword evidence="9" id="KW-0012">Acyltransferase</keyword>
<dbReference type="GO" id="GO:0016746">
    <property type="term" value="F:acyltransferase activity"/>
    <property type="evidence" value="ECO:0007669"/>
    <property type="project" value="UniProtKB-KW"/>
</dbReference>
<feature type="transmembrane region" description="Helical" evidence="7">
    <location>
        <begin position="223"/>
        <end position="244"/>
    </location>
</feature>
<gene>
    <name evidence="9" type="ORF">H8S34_10805</name>
</gene>
<feature type="transmembrane region" description="Helical" evidence="7">
    <location>
        <begin position="128"/>
        <end position="148"/>
    </location>
</feature>
<feature type="transmembrane region" description="Helical" evidence="7">
    <location>
        <begin position="160"/>
        <end position="181"/>
    </location>
</feature>
<evidence type="ECO:0000256" key="5">
    <source>
        <dbReference type="ARBA" id="ARBA00022989"/>
    </source>
</evidence>
<comment type="similarity">
    <text evidence="2">Belongs to the acyltransferase 3 family.</text>
</comment>
<dbReference type="EMBL" id="JACOPR010000006">
    <property type="protein sequence ID" value="MBC5731319.1"/>
    <property type="molecule type" value="Genomic_DNA"/>
</dbReference>
<feature type="transmembrane region" description="Helical" evidence="7">
    <location>
        <begin position="256"/>
        <end position="276"/>
    </location>
</feature>
<dbReference type="PANTHER" id="PTHR40074:SF2">
    <property type="entry name" value="O-ACETYLTRANSFERASE WECH"/>
    <property type="match status" value="1"/>
</dbReference>
<evidence type="ECO:0000256" key="2">
    <source>
        <dbReference type="ARBA" id="ARBA00007400"/>
    </source>
</evidence>
<keyword evidence="3" id="KW-1003">Cell membrane</keyword>
<dbReference type="Proteomes" id="UP000660021">
    <property type="component" value="Unassembled WGS sequence"/>
</dbReference>
<evidence type="ECO:0000256" key="4">
    <source>
        <dbReference type="ARBA" id="ARBA00022692"/>
    </source>
</evidence>
<proteinExistence type="inferred from homology"/>
<evidence type="ECO:0000256" key="3">
    <source>
        <dbReference type="ARBA" id="ARBA00022475"/>
    </source>
</evidence>
<feature type="transmembrane region" description="Helical" evidence="7">
    <location>
        <begin position="52"/>
        <end position="69"/>
    </location>
</feature>
<keyword evidence="5 7" id="KW-1133">Transmembrane helix</keyword>
<organism evidence="9 10">
    <name type="scientific">Pseudoflavonifractor hominis</name>
    <dbReference type="NCBI Taxonomy" id="2763059"/>
    <lineage>
        <taxon>Bacteria</taxon>
        <taxon>Bacillati</taxon>
        <taxon>Bacillota</taxon>
        <taxon>Clostridia</taxon>
        <taxon>Eubacteriales</taxon>
        <taxon>Oscillospiraceae</taxon>
        <taxon>Pseudoflavonifractor</taxon>
    </lineage>
</organism>
<keyword evidence="9" id="KW-0808">Transferase</keyword>
<protein>
    <submittedName>
        <fullName evidence="9">Acyltransferase family protein</fullName>
    </submittedName>
</protein>
<feature type="transmembrane region" description="Helical" evidence="7">
    <location>
        <begin position="321"/>
        <end position="343"/>
    </location>
</feature>
<comment type="subcellular location">
    <subcellularLocation>
        <location evidence="1">Cell membrane</location>
        <topology evidence="1">Multi-pass membrane protein</topology>
    </subcellularLocation>
</comment>